<reference evidence="7" key="2">
    <citation type="journal article" date="2014" name="PLoS ONE">
        <title>Recombinations in Staphylococcal Cassette Chromosome mec Elements Compromise the Molecular Detection of Methicillin Resistance in Staphylococcus aureus.</title>
        <authorList>
            <person name="Hill-Cawthorne G.A."/>
            <person name="Hudson L.O."/>
            <person name="El Ghany M.F."/>
            <person name="Piepenburg O."/>
            <person name="Nair M."/>
            <person name="Dodgson A."/>
            <person name="Forrest M.S."/>
            <person name="Clark T.G."/>
            <person name="Pain A."/>
        </authorList>
    </citation>
    <scope>NUCLEOTIDE SEQUENCE</scope>
    <source>
        <strain evidence="7">CMFT33</strain>
    </source>
</reference>
<dbReference type="InterPro" id="IPR018385">
    <property type="entry name" value="C4_dicarb_anaerob_car-like"/>
</dbReference>
<dbReference type="InterPro" id="IPR051679">
    <property type="entry name" value="DASS-Related_Transporters"/>
</dbReference>
<reference evidence="7" key="1">
    <citation type="submission" date="2012-12" db="EMBL/GenBank/DDBJ databases">
        <authorList>
            <person name="Hill-Cawthorne G."/>
        </authorList>
    </citation>
    <scope>NUCLEOTIDE SEQUENCE</scope>
    <source>
        <strain evidence="7">CMFT33</strain>
    </source>
</reference>
<feature type="transmembrane region" description="Helical" evidence="6">
    <location>
        <begin position="150"/>
        <end position="169"/>
    </location>
</feature>
<feature type="transmembrane region" description="Helical" evidence="6">
    <location>
        <begin position="91"/>
        <end position="110"/>
    </location>
</feature>
<dbReference type="EMBL" id="HF569106">
    <property type="protein sequence ID" value="CCP89575.1"/>
    <property type="molecule type" value="Genomic_DNA"/>
</dbReference>
<gene>
    <name evidence="7" type="primary">yfcC</name>
</gene>
<dbReference type="GO" id="GO:0005886">
    <property type="term" value="C:plasma membrane"/>
    <property type="evidence" value="ECO:0007669"/>
    <property type="project" value="UniProtKB-SubCell"/>
</dbReference>
<evidence type="ECO:0000256" key="2">
    <source>
        <dbReference type="ARBA" id="ARBA00022475"/>
    </source>
</evidence>
<evidence type="ECO:0000256" key="1">
    <source>
        <dbReference type="ARBA" id="ARBA00004651"/>
    </source>
</evidence>
<sequence>MVWGVMTQGWWFPVMASAFLIFTIVIMFIAGTGQYGLGEKGTVDAFVNGASSLVGVSLIIGLARGINLVLNKGMISDTILHFSSSIVQHMSGPLFIIVLLFIFFCLGFIVPSSSGLAVLSMPIFAPLADTVGIPRFVIVTTYQFGQYAMLFLAPTGLVMATLQMLNVRYSHWLRFVWPVVAFVLIFGGGLLITQVLIYS</sequence>
<proteinExistence type="predicted"/>
<dbReference type="PANTHER" id="PTHR43652">
    <property type="entry name" value="BASIC AMINO ACID ANTIPORTER YFCC-RELATED"/>
    <property type="match status" value="1"/>
</dbReference>
<feature type="transmembrane region" description="Helical" evidence="6">
    <location>
        <begin position="50"/>
        <end position="70"/>
    </location>
</feature>
<evidence type="ECO:0000313" key="7">
    <source>
        <dbReference type="EMBL" id="CCP89575.1"/>
    </source>
</evidence>
<keyword evidence="4 6" id="KW-1133">Transmembrane helix</keyword>
<feature type="transmembrane region" description="Helical" evidence="6">
    <location>
        <begin position="175"/>
        <end position="198"/>
    </location>
</feature>
<feature type="transmembrane region" description="Helical" evidence="6">
    <location>
        <begin position="116"/>
        <end position="138"/>
    </location>
</feature>
<accession>M1XID8</accession>
<organism evidence="7">
    <name type="scientific">Staphylococcus aureus</name>
    <dbReference type="NCBI Taxonomy" id="1280"/>
    <lineage>
        <taxon>Bacteria</taxon>
        <taxon>Bacillati</taxon>
        <taxon>Bacillota</taxon>
        <taxon>Bacilli</taxon>
        <taxon>Bacillales</taxon>
        <taxon>Staphylococcaceae</taxon>
        <taxon>Staphylococcus</taxon>
    </lineage>
</organism>
<keyword evidence="5 6" id="KW-0472">Membrane</keyword>
<keyword evidence="2" id="KW-1003">Cell membrane</keyword>
<evidence type="ECO:0000256" key="5">
    <source>
        <dbReference type="ARBA" id="ARBA00023136"/>
    </source>
</evidence>
<protein>
    <submittedName>
        <fullName evidence="7">Uncharacterized protein yfcc</fullName>
    </submittedName>
</protein>
<evidence type="ECO:0000256" key="6">
    <source>
        <dbReference type="SAM" id="Phobius"/>
    </source>
</evidence>
<dbReference type="PANTHER" id="PTHR43652:SF6">
    <property type="entry name" value="ARGININE REPRESSOR"/>
    <property type="match status" value="1"/>
</dbReference>
<evidence type="ECO:0000256" key="4">
    <source>
        <dbReference type="ARBA" id="ARBA00022989"/>
    </source>
</evidence>
<feature type="transmembrane region" description="Helical" evidence="6">
    <location>
        <begin position="12"/>
        <end position="30"/>
    </location>
</feature>
<keyword evidence="3 6" id="KW-0812">Transmembrane</keyword>
<evidence type="ECO:0000256" key="3">
    <source>
        <dbReference type="ARBA" id="ARBA00022692"/>
    </source>
</evidence>
<dbReference type="Pfam" id="PF03606">
    <property type="entry name" value="DcuC"/>
    <property type="match status" value="1"/>
</dbReference>
<comment type="subcellular location">
    <subcellularLocation>
        <location evidence="1">Cell membrane</location>
        <topology evidence="1">Multi-pass membrane protein</topology>
    </subcellularLocation>
</comment>
<name>M1XID8_STAAU</name>
<dbReference type="AlphaFoldDB" id="M1XID8"/>